<keyword evidence="1" id="KW-0812">Transmembrane</keyword>
<sequence>MKSDNPLHSSIHCRIFMKKLVPILFGSIFTLTAIGLFAAQTLTENQQTSDNMIKIGNFYMDKYEYPNIIGEYPVTDVTWSEAKAMCEAVGKRLCTDTEWVQACRGPQGLRYPYGPVYDGTMCNVESKVDAPQRIGETPKTCVSAYGVSDLNGNVWEWVGTSTEEGVLIRGGAWSSESCAECALKFWENFPNAKSDRAGFRCCK</sequence>
<dbReference type="GO" id="GO:0120147">
    <property type="term" value="F:formylglycine-generating oxidase activity"/>
    <property type="evidence" value="ECO:0007669"/>
    <property type="project" value="TreeGrafter"/>
</dbReference>
<feature type="transmembrane region" description="Helical" evidence="1">
    <location>
        <begin position="20"/>
        <end position="39"/>
    </location>
</feature>
<dbReference type="AlphaFoldDB" id="A0A2G6KBC4"/>
<comment type="caution">
    <text evidence="3">The sequence shown here is derived from an EMBL/GenBank/DDBJ whole genome shotgun (WGS) entry which is preliminary data.</text>
</comment>
<protein>
    <recommendedName>
        <fullName evidence="2">Sulfatase-modifying factor enzyme-like domain-containing protein</fullName>
    </recommendedName>
</protein>
<dbReference type="PANTHER" id="PTHR23150">
    <property type="entry name" value="SULFATASE MODIFYING FACTOR 1, 2"/>
    <property type="match status" value="1"/>
</dbReference>
<evidence type="ECO:0000259" key="2">
    <source>
        <dbReference type="Pfam" id="PF03781"/>
    </source>
</evidence>
<keyword evidence="1" id="KW-0472">Membrane</keyword>
<dbReference type="InterPro" id="IPR042095">
    <property type="entry name" value="SUMF_sf"/>
</dbReference>
<dbReference type="Gene3D" id="3.90.1580.10">
    <property type="entry name" value="paralog of FGE (formylglycine-generating enzyme)"/>
    <property type="match status" value="1"/>
</dbReference>
<dbReference type="Proteomes" id="UP000230821">
    <property type="component" value="Unassembled WGS sequence"/>
</dbReference>
<dbReference type="InterPro" id="IPR016187">
    <property type="entry name" value="CTDL_fold"/>
</dbReference>
<organism evidence="3 4">
    <name type="scientific">candidate division KSB3 bacterium</name>
    <dbReference type="NCBI Taxonomy" id="2044937"/>
    <lineage>
        <taxon>Bacteria</taxon>
        <taxon>candidate division KSB3</taxon>
    </lineage>
</organism>
<feature type="domain" description="Sulfatase-modifying factor enzyme-like" evidence="2">
    <location>
        <begin position="70"/>
        <end position="202"/>
    </location>
</feature>
<name>A0A2G6KBC4_9BACT</name>
<evidence type="ECO:0000313" key="3">
    <source>
        <dbReference type="EMBL" id="PIE32973.1"/>
    </source>
</evidence>
<gene>
    <name evidence="3" type="ORF">CSA56_13665</name>
</gene>
<dbReference type="EMBL" id="PDSK01000105">
    <property type="protein sequence ID" value="PIE32973.1"/>
    <property type="molecule type" value="Genomic_DNA"/>
</dbReference>
<accession>A0A2G6KBC4</accession>
<keyword evidence="1" id="KW-1133">Transmembrane helix</keyword>
<evidence type="ECO:0000256" key="1">
    <source>
        <dbReference type="SAM" id="Phobius"/>
    </source>
</evidence>
<dbReference type="InterPro" id="IPR051043">
    <property type="entry name" value="Sulfatase_Mod_Factor_Kinase"/>
</dbReference>
<dbReference type="InterPro" id="IPR005532">
    <property type="entry name" value="SUMF_dom"/>
</dbReference>
<dbReference type="Pfam" id="PF03781">
    <property type="entry name" value="FGE-sulfatase"/>
    <property type="match status" value="1"/>
</dbReference>
<dbReference type="SUPFAM" id="SSF56436">
    <property type="entry name" value="C-type lectin-like"/>
    <property type="match status" value="1"/>
</dbReference>
<evidence type="ECO:0000313" key="4">
    <source>
        <dbReference type="Proteomes" id="UP000230821"/>
    </source>
</evidence>
<proteinExistence type="predicted"/>
<reference evidence="3 4" key="1">
    <citation type="submission" date="2017-10" db="EMBL/GenBank/DDBJ databases">
        <title>Novel microbial diversity and functional potential in the marine mammal oral microbiome.</title>
        <authorList>
            <person name="Dudek N.K."/>
            <person name="Sun C.L."/>
            <person name="Burstein D."/>
            <person name="Kantor R.S."/>
            <person name="Aliaga Goltsman D.S."/>
            <person name="Bik E.M."/>
            <person name="Thomas B.C."/>
            <person name="Banfield J.F."/>
            <person name="Relman D.A."/>
        </authorList>
    </citation>
    <scope>NUCLEOTIDE SEQUENCE [LARGE SCALE GENOMIC DNA]</scope>
    <source>
        <strain evidence="3">DOLJORAL78_47_16</strain>
    </source>
</reference>
<dbReference type="PANTHER" id="PTHR23150:SF19">
    <property type="entry name" value="FORMYLGLYCINE-GENERATING ENZYME"/>
    <property type="match status" value="1"/>
</dbReference>